<dbReference type="InterPro" id="IPR027417">
    <property type="entry name" value="P-loop_NTPase"/>
</dbReference>
<reference evidence="1 2" key="1">
    <citation type="submission" date="2023-12" db="EMBL/GenBank/DDBJ databases">
        <title>Blastococcus brunescens sp. nov., an actonobacterium isolated from sandstone collected in sahara desert.</title>
        <authorList>
            <person name="Gtari M."/>
            <person name="Ghodhbane F."/>
        </authorList>
    </citation>
    <scope>NUCLEOTIDE SEQUENCE [LARGE SCALE GENOMIC DNA]</scope>
    <source>
        <strain evidence="1 2">BMG 8361</strain>
    </source>
</reference>
<dbReference type="Gene3D" id="3.40.50.300">
    <property type="entry name" value="P-loop containing nucleotide triphosphate hydrolases"/>
    <property type="match status" value="1"/>
</dbReference>
<dbReference type="RefSeq" id="WP_324276364.1">
    <property type="nucleotide sequence ID" value="NZ_CP141261.1"/>
</dbReference>
<protein>
    <recommendedName>
        <fullName evidence="3">UvrD-like helicase C-terminal domain-containing protein</fullName>
    </recommendedName>
</protein>
<dbReference type="SUPFAM" id="SSF52540">
    <property type="entry name" value="P-loop containing nucleoside triphosphate hydrolases"/>
    <property type="match status" value="1"/>
</dbReference>
<accession>A0ABZ1B2K6</accession>
<proteinExistence type="predicted"/>
<organism evidence="1 2">
    <name type="scientific">Blastococcus brunescens</name>
    <dbReference type="NCBI Taxonomy" id="1564165"/>
    <lineage>
        <taxon>Bacteria</taxon>
        <taxon>Bacillati</taxon>
        <taxon>Actinomycetota</taxon>
        <taxon>Actinomycetes</taxon>
        <taxon>Geodermatophilales</taxon>
        <taxon>Geodermatophilaceae</taxon>
        <taxon>Blastococcus</taxon>
    </lineage>
</organism>
<evidence type="ECO:0000313" key="1">
    <source>
        <dbReference type="EMBL" id="WRL65040.1"/>
    </source>
</evidence>
<dbReference type="Proteomes" id="UP001324287">
    <property type="component" value="Chromosome"/>
</dbReference>
<gene>
    <name evidence="1" type="ORF">U6N30_04865</name>
</gene>
<evidence type="ECO:0008006" key="3">
    <source>
        <dbReference type="Google" id="ProtNLM"/>
    </source>
</evidence>
<name>A0ABZ1B2K6_9ACTN</name>
<dbReference type="EMBL" id="CP141261">
    <property type="protein sequence ID" value="WRL65040.1"/>
    <property type="molecule type" value="Genomic_DNA"/>
</dbReference>
<keyword evidence="2" id="KW-1185">Reference proteome</keyword>
<sequence>MTVLLPPSSSPLATREMVYTAVTRAREGVTVVGSAEAVRRAVSQPVARATGLRRRLSGAIG</sequence>
<evidence type="ECO:0000313" key="2">
    <source>
        <dbReference type="Proteomes" id="UP001324287"/>
    </source>
</evidence>